<dbReference type="GO" id="GO:0006888">
    <property type="term" value="P:endoplasmic reticulum to Golgi vesicle-mediated transport"/>
    <property type="evidence" value="ECO:0007669"/>
    <property type="project" value="InterPro"/>
</dbReference>
<dbReference type="Pfam" id="PF04628">
    <property type="entry name" value="Sedlin_N"/>
    <property type="match status" value="1"/>
</dbReference>
<dbReference type="GO" id="GO:0005737">
    <property type="term" value="C:cytoplasm"/>
    <property type="evidence" value="ECO:0007669"/>
    <property type="project" value="GOC"/>
</dbReference>
<proteinExistence type="predicted"/>
<reference evidence="1 2" key="1">
    <citation type="submission" date="2016-10" db="EMBL/GenBank/DDBJ databases">
        <authorList>
            <person name="de Groot N.N."/>
        </authorList>
    </citation>
    <scope>NUCLEOTIDE SEQUENCE [LARGE SCALE GENOMIC DNA]</scope>
    <source>
        <strain evidence="1 2">PYCC 4715</strain>
    </source>
</reference>
<evidence type="ECO:0000313" key="2">
    <source>
        <dbReference type="Proteomes" id="UP000182259"/>
    </source>
</evidence>
<dbReference type="InterPro" id="IPR006722">
    <property type="entry name" value="Sedlin"/>
</dbReference>
<dbReference type="PANTHER" id="PTHR12403">
    <property type="entry name" value="TRAFFICKING PROTEIN PARTICLE COMPLEX SUBUNIT 2"/>
    <property type="match status" value="1"/>
</dbReference>
<dbReference type="Gene3D" id="3.30.450.70">
    <property type="match status" value="1"/>
</dbReference>
<name>A0A1L0BNZ4_9ASCO</name>
<dbReference type="EMBL" id="LT635766">
    <property type="protein sequence ID" value="SGZ52995.1"/>
    <property type="molecule type" value="Genomic_DNA"/>
</dbReference>
<sequence length="161" mass="17901">MARILFVSLISRDDKPLYIQSFDTDLEVADETIKTQNANNFLKYNFLSHMALDVFTSPISLSLKEQQQSDGVLLLFIQDDVSVYGLETNNGLKIVVGMGDEEPAMASVKTLFSNIHKRYLRTICNPFSSLGGGNNNDDLLQTASFDQGISQIVSEWALTDV</sequence>
<dbReference type="SUPFAM" id="SSF64356">
    <property type="entry name" value="SNARE-like"/>
    <property type="match status" value="1"/>
</dbReference>
<organism evidence="1 2">
    <name type="scientific">Sungouiella intermedia</name>
    <dbReference type="NCBI Taxonomy" id="45354"/>
    <lineage>
        <taxon>Eukaryota</taxon>
        <taxon>Fungi</taxon>
        <taxon>Dikarya</taxon>
        <taxon>Ascomycota</taxon>
        <taxon>Saccharomycotina</taxon>
        <taxon>Pichiomycetes</taxon>
        <taxon>Metschnikowiaceae</taxon>
        <taxon>Sungouiella</taxon>
    </lineage>
</organism>
<dbReference type="AlphaFoldDB" id="A0A1L0BNZ4"/>
<dbReference type="Proteomes" id="UP000182259">
    <property type="component" value="Chromosome III"/>
</dbReference>
<evidence type="ECO:0000313" key="1">
    <source>
        <dbReference type="EMBL" id="SGZ52995.1"/>
    </source>
</evidence>
<gene>
    <name evidence="1" type="ORF">SAMEA4029009_CIC11G00000004764</name>
</gene>
<accession>A0A1L0BNZ4</accession>
<dbReference type="InterPro" id="IPR011012">
    <property type="entry name" value="Longin-like_dom_sf"/>
</dbReference>
<protein>
    <submittedName>
        <fullName evidence="1">CIC11C00000004764</fullName>
    </submittedName>
</protein>